<evidence type="ECO:0000256" key="1">
    <source>
        <dbReference type="SAM" id="Phobius"/>
    </source>
</evidence>
<keyword evidence="1" id="KW-1133">Transmembrane helix</keyword>
<name>J9DRH6_EDHAE</name>
<reference evidence="3" key="2">
    <citation type="submission" date="2015-07" db="EMBL/GenBank/DDBJ databases">
        <title>Contrasting host-pathogen interactions and genome evolution in two generalist and specialist microsporidian pathogens of mosquitoes.</title>
        <authorList>
            <consortium name="The Broad Institute Genomics Platform"/>
            <consortium name="The Broad Institute Genome Sequencing Center for Infectious Disease"/>
            <person name="Cuomo C.A."/>
            <person name="Sanscrainte N.D."/>
            <person name="Goldberg J.M."/>
            <person name="Heiman D."/>
            <person name="Young S."/>
            <person name="Zeng Q."/>
            <person name="Becnel J.J."/>
            <person name="Birren B.W."/>
        </authorList>
    </citation>
    <scope>NUCLEOTIDE SEQUENCE [LARGE SCALE GENOMIC DNA]</scope>
    <source>
        <strain evidence="3">USNM 41457</strain>
    </source>
</reference>
<dbReference type="HOGENOM" id="CLU_2183889_0_0_1"/>
<keyword evidence="1" id="KW-0472">Membrane</keyword>
<dbReference type="VEuPathDB" id="MicrosporidiaDB:EDEG_01775"/>
<reference evidence="2 3" key="1">
    <citation type="submission" date="2011-08" db="EMBL/GenBank/DDBJ databases">
        <authorList>
            <person name="Liu Z.J."/>
            <person name="Shi F.L."/>
            <person name="Lu J.Q."/>
            <person name="Li M."/>
            <person name="Wang Z.L."/>
        </authorList>
    </citation>
    <scope>NUCLEOTIDE SEQUENCE [LARGE SCALE GENOMIC DNA]</scope>
    <source>
        <strain evidence="2 3">USNM 41457</strain>
    </source>
</reference>
<dbReference type="InParanoid" id="J9DRH6"/>
<comment type="caution">
    <text evidence="2">The sequence shown here is derived from an EMBL/GenBank/DDBJ whole genome shotgun (WGS) entry which is preliminary data.</text>
</comment>
<keyword evidence="1" id="KW-0812">Transmembrane</keyword>
<dbReference type="Proteomes" id="UP000003163">
    <property type="component" value="Unassembled WGS sequence"/>
</dbReference>
<organism evidence="2 3">
    <name type="scientific">Edhazardia aedis (strain USNM 41457)</name>
    <name type="common">Microsporidian parasite</name>
    <dbReference type="NCBI Taxonomy" id="1003232"/>
    <lineage>
        <taxon>Eukaryota</taxon>
        <taxon>Fungi</taxon>
        <taxon>Fungi incertae sedis</taxon>
        <taxon>Microsporidia</taxon>
        <taxon>Edhazardia</taxon>
    </lineage>
</organism>
<evidence type="ECO:0000313" key="2">
    <source>
        <dbReference type="EMBL" id="EJW03937.1"/>
    </source>
</evidence>
<gene>
    <name evidence="2" type="ORF">EDEG_01775</name>
</gene>
<keyword evidence="3" id="KW-1185">Reference proteome</keyword>
<sequence>MILEVIILVAIILVKIFNITTKIFLILQNFILKPTVFPLYRTDTLEKMGRKAKIYIQKILNTNYVYIEKLPGKIKLKYAIIPIKLKIYTVPLLYLNLIELDSQDSTAYY</sequence>
<accession>J9DRH6</accession>
<protein>
    <submittedName>
        <fullName evidence="2">Uncharacterized protein</fullName>
    </submittedName>
</protein>
<feature type="transmembrane region" description="Helical" evidence="1">
    <location>
        <begin position="6"/>
        <end position="27"/>
    </location>
</feature>
<evidence type="ECO:0000313" key="3">
    <source>
        <dbReference type="Proteomes" id="UP000003163"/>
    </source>
</evidence>
<dbReference type="EMBL" id="AFBI03000027">
    <property type="protein sequence ID" value="EJW03937.1"/>
    <property type="molecule type" value="Genomic_DNA"/>
</dbReference>
<dbReference type="AlphaFoldDB" id="J9DRH6"/>
<proteinExistence type="predicted"/>